<dbReference type="RefSeq" id="WP_124539204.1">
    <property type="nucleotide sequence ID" value="NZ_QUSW01000001.1"/>
</dbReference>
<dbReference type="PANTHER" id="PTHR30329">
    <property type="entry name" value="STATOR ELEMENT OF FLAGELLAR MOTOR COMPLEX"/>
    <property type="match status" value="1"/>
</dbReference>
<dbReference type="PRINTS" id="PR01021">
    <property type="entry name" value="OMPADOMAIN"/>
</dbReference>
<sequence length="595" mass="62718">MALKPLPRLLLIVTAVAGSWYGLNRYVQYMHAQNVTASAVPAHVDVPVAGSAAPAAGPIALGPAPMAAATGDYTARTLVLPWNAVAGLAYANGDSTTSAGSLMARRGVRLALERQDDYAQMVAEQALFAAEVAAGVARPAKGAAFVVIMGDALPGYAASAQAALAKMGQQIEVVGALGYSRGEDKCMLPAEVAADPQKARGSLIGAVLRDGDWNICIKYASDNKIPVNPDPKTYDPDAMNFVSVGAFTEADEKLIAASKGACETRPVVRNGRATGATQKVCQNGTATWTPGDVKVAREVGGLAAVASTKEYMWQMPAAIIGNKQWMAQNAPFVRNMLAAAFDASDAVKASDANLLAASKVMARVMREQTPEWWAKYHRGVVEKDAKGLDIRLGGSTTNNLADNLYLFGLNGNDSLYKRVYTVYGGIAHDLYPEEMPAVLPYESVVNTSYLQSLAASATAAAAAKPATPVFEANAPATSTFAKRSWAIEFDTGKASFRPEAIPVLEQMIDQVAVSGLAVQIAGHTDNVGDSASNLVLSKRRADAVSSWLQANAPSSFPKDRVRTRAYGDQQPVAANATAEGRAKNRRVDIALIRTE</sequence>
<keyword evidence="2 4" id="KW-0472">Membrane</keyword>
<evidence type="ECO:0000256" key="2">
    <source>
        <dbReference type="ARBA" id="ARBA00023136"/>
    </source>
</evidence>
<feature type="domain" description="OmpA-like" evidence="5">
    <location>
        <begin position="476"/>
        <end position="595"/>
    </location>
</feature>
<dbReference type="InterPro" id="IPR036737">
    <property type="entry name" value="OmpA-like_sf"/>
</dbReference>
<reference evidence="6 7" key="2">
    <citation type="submission" date="2018-12" db="EMBL/GenBank/DDBJ databases">
        <title>Rhizobacter gummiphilus sp. nov., a rubber-degrading bacterium isolated from the soil of a botanical garden in Japan.</title>
        <authorList>
            <person name="Shunsuke S.S."/>
        </authorList>
    </citation>
    <scope>NUCLEOTIDE SEQUENCE [LARGE SCALE GENOMIC DNA]</scope>
    <source>
        <strain evidence="6 7">S-16</strain>
    </source>
</reference>
<dbReference type="EMBL" id="QUSW01000001">
    <property type="protein sequence ID" value="RQP26518.1"/>
    <property type="molecule type" value="Genomic_DNA"/>
</dbReference>
<dbReference type="SUPFAM" id="SSF103088">
    <property type="entry name" value="OmpA-like"/>
    <property type="match status" value="1"/>
</dbReference>
<dbReference type="Pfam" id="PF00691">
    <property type="entry name" value="OmpA"/>
    <property type="match status" value="1"/>
</dbReference>
<dbReference type="InterPro" id="IPR006664">
    <property type="entry name" value="OMP_bac"/>
</dbReference>
<evidence type="ECO:0000313" key="7">
    <source>
        <dbReference type="Proteomes" id="UP000267464"/>
    </source>
</evidence>
<evidence type="ECO:0000256" key="4">
    <source>
        <dbReference type="PROSITE-ProRule" id="PRU00473"/>
    </source>
</evidence>
<gene>
    <name evidence="6" type="ORF">DZC73_05800</name>
</gene>
<dbReference type="Gene3D" id="3.30.1330.60">
    <property type="entry name" value="OmpA-like domain"/>
    <property type="match status" value="1"/>
</dbReference>
<keyword evidence="7" id="KW-1185">Reference proteome</keyword>
<accession>A0A3N7HVV4</accession>
<dbReference type="InterPro" id="IPR006665">
    <property type="entry name" value="OmpA-like"/>
</dbReference>
<proteinExistence type="predicted"/>
<dbReference type="PROSITE" id="PS51123">
    <property type="entry name" value="OMPA_2"/>
    <property type="match status" value="1"/>
</dbReference>
<reference evidence="6 7" key="1">
    <citation type="submission" date="2018-08" db="EMBL/GenBank/DDBJ databases">
        <authorList>
            <person name="Khan S.A."/>
            <person name="Jeon C.O."/>
            <person name="Chun B.H."/>
            <person name="Jeong S.E."/>
        </authorList>
    </citation>
    <scope>NUCLEOTIDE SEQUENCE [LARGE SCALE GENOMIC DNA]</scope>
    <source>
        <strain evidence="6 7">S-16</strain>
    </source>
</reference>
<dbReference type="OrthoDB" id="1149075at2"/>
<dbReference type="CDD" id="cd07185">
    <property type="entry name" value="OmpA_C-like"/>
    <property type="match status" value="1"/>
</dbReference>
<name>A0A3N7HVV4_9BURK</name>
<dbReference type="InterPro" id="IPR050330">
    <property type="entry name" value="Bact_OuterMem_StrucFunc"/>
</dbReference>
<dbReference type="Proteomes" id="UP000267464">
    <property type="component" value="Unassembled WGS sequence"/>
</dbReference>
<evidence type="ECO:0000256" key="1">
    <source>
        <dbReference type="ARBA" id="ARBA00004442"/>
    </source>
</evidence>
<dbReference type="GO" id="GO:0009279">
    <property type="term" value="C:cell outer membrane"/>
    <property type="evidence" value="ECO:0007669"/>
    <property type="project" value="UniProtKB-SubCell"/>
</dbReference>
<evidence type="ECO:0000259" key="5">
    <source>
        <dbReference type="PROSITE" id="PS51123"/>
    </source>
</evidence>
<organism evidence="6 7">
    <name type="scientific">Piscinibacter terrae</name>
    <dbReference type="NCBI Taxonomy" id="2496871"/>
    <lineage>
        <taxon>Bacteria</taxon>
        <taxon>Pseudomonadati</taxon>
        <taxon>Pseudomonadota</taxon>
        <taxon>Betaproteobacteria</taxon>
        <taxon>Burkholderiales</taxon>
        <taxon>Sphaerotilaceae</taxon>
        <taxon>Piscinibacter</taxon>
    </lineage>
</organism>
<evidence type="ECO:0000256" key="3">
    <source>
        <dbReference type="ARBA" id="ARBA00023237"/>
    </source>
</evidence>
<evidence type="ECO:0000313" key="6">
    <source>
        <dbReference type="EMBL" id="RQP26518.1"/>
    </source>
</evidence>
<protein>
    <submittedName>
        <fullName evidence="6">OmpA family protein</fullName>
    </submittedName>
</protein>
<keyword evidence="3" id="KW-0998">Cell outer membrane</keyword>
<dbReference type="AlphaFoldDB" id="A0A3N7HVV4"/>
<comment type="caution">
    <text evidence="6">The sequence shown here is derived from an EMBL/GenBank/DDBJ whole genome shotgun (WGS) entry which is preliminary data.</text>
</comment>
<comment type="subcellular location">
    <subcellularLocation>
        <location evidence="1">Cell outer membrane</location>
    </subcellularLocation>
</comment>
<dbReference type="PANTHER" id="PTHR30329:SF21">
    <property type="entry name" value="LIPOPROTEIN YIAD-RELATED"/>
    <property type="match status" value="1"/>
</dbReference>